<dbReference type="HOGENOM" id="CLU_006344_9_0_1"/>
<dbReference type="Proteomes" id="UP000054485">
    <property type="component" value="Unassembled WGS sequence"/>
</dbReference>
<proteinExistence type="predicted"/>
<dbReference type="EMBL" id="KN836956">
    <property type="protein sequence ID" value="KIK31480.1"/>
    <property type="molecule type" value="Genomic_DNA"/>
</dbReference>
<reference evidence="2 3" key="1">
    <citation type="submission" date="2014-04" db="EMBL/GenBank/DDBJ databases">
        <authorList>
            <consortium name="DOE Joint Genome Institute"/>
            <person name="Kuo A."/>
            <person name="Ruytinx J."/>
            <person name="Rineau F."/>
            <person name="Colpaert J."/>
            <person name="Kohler A."/>
            <person name="Nagy L.G."/>
            <person name="Floudas D."/>
            <person name="Copeland A."/>
            <person name="Barry K.W."/>
            <person name="Cichocki N."/>
            <person name="Veneault-Fourrey C."/>
            <person name="LaButti K."/>
            <person name="Lindquist E.A."/>
            <person name="Lipzen A."/>
            <person name="Lundell T."/>
            <person name="Morin E."/>
            <person name="Murat C."/>
            <person name="Sun H."/>
            <person name="Tunlid A."/>
            <person name="Henrissat B."/>
            <person name="Grigoriev I.V."/>
            <person name="Hibbett D.S."/>
            <person name="Martin F."/>
            <person name="Nordberg H.P."/>
            <person name="Cantor M.N."/>
            <person name="Hua S.X."/>
        </authorList>
    </citation>
    <scope>NUCLEOTIDE SEQUENCE [LARGE SCALE GENOMIC DNA]</scope>
    <source>
        <strain evidence="2 3">UH-Slu-Lm8-n1</strain>
    </source>
</reference>
<keyword evidence="3" id="KW-1185">Reference proteome</keyword>
<organism evidence="2 3">
    <name type="scientific">Suillus luteus UH-Slu-Lm8-n1</name>
    <dbReference type="NCBI Taxonomy" id="930992"/>
    <lineage>
        <taxon>Eukaryota</taxon>
        <taxon>Fungi</taxon>
        <taxon>Dikarya</taxon>
        <taxon>Basidiomycota</taxon>
        <taxon>Agaricomycotina</taxon>
        <taxon>Agaricomycetes</taxon>
        <taxon>Agaricomycetidae</taxon>
        <taxon>Boletales</taxon>
        <taxon>Suillineae</taxon>
        <taxon>Suillaceae</taxon>
        <taxon>Suillus</taxon>
    </lineage>
</organism>
<reference evidence="3" key="2">
    <citation type="submission" date="2015-01" db="EMBL/GenBank/DDBJ databases">
        <title>Evolutionary Origins and Diversification of the Mycorrhizal Mutualists.</title>
        <authorList>
            <consortium name="DOE Joint Genome Institute"/>
            <consortium name="Mycorrhizal Genomics Consortium"/>
            <person name="Kohler A."/>
            <person name="Kuo A."/>
            <person name="Nagy L.G."/>
            <person name="Floudas D."/>
            <person name="Copeland A."/>
            <person name="Barry K.W."/>
            <person name="Cichocki N."/>
            <person name="Veneault-Fourrey C."/>
            <person name="LaButti K."/>
            <person name="Lindquist E.A."/>
            <person name="Lipzen A."/>
            <person name="Lundell T."/>
            <person name="Morin E."/>
            <person name="Murat C."/>
            <person name="Riley R."/>
            <person name="Ohm R."/>
            <person name="Sun H."/>
            <person name="Tunlid A."/>
            <person name="Henrissat B."/>
            <person name="Grigoriev I.V."/>
            <person name="Hibbett D.S."/>
            <person name="Martin F."/>
        </authorList>
    </citation>
    <scope>NUCLEOTIDE SEQUENCE [LARGE SCALE GENOMIC DNA]</scope>
    <source>
        <strain evidence="3">UH-Slu-Lm8-n1</strain>
    </source>
</reference>
<dbReference type="InterPro" id="IPR049233">
    <property type="entry name" value="DUF6830"/>
</dbReference>
<evidence type="ECO:0000313" key="2">
    <source>
        <dbReference type="EMBL" id="KIK31480.1"/>
    </source>
</evidence>
<accession>A0A0C9Z1X7</accession>
<name>A0A0C9Z1X7_9AGAM</name>
<protein>
    <submittedName>
        <fullName evidence="2">Unplaced genomic scaffold CY34scaffold_1825, whole genome shotgun sequence</fullName>
    </submittedName>
</protein>
<dbReference type="Pfam" id="PF20722">
    <property type="entry name" value="DUF6830"/>
    <property type="match status" value="1"/>
</dbReference>
<gene>
    <name evidence="2" type="ORF">CY34DRAFT_19882</name>
</gene>
<dbReference type="AlphaFoldDB" id="A0A0C9Z1X7"/>
<dbReference type="OrthoDB" id="3232986at2759"/>
<evidence type="ECO:0000259" key="1">
    <source>
        <dbReference type="Pfam" id="PF20722"/>
    </source>
</evidence>
<feature type="domain" description="DUF6830" evidence="1">
    <location>
        <begin position="1"/>
        <end position="70"/>
    </location>
</feature>
<evidence type="ECO:0000313" key="3">
    <source>
        <dbReference type="Proteomes" id="UP000054485"/>
    </source>
</evidence>
<sequence>MPFERVQIWHTVRLQQVCLHDPSVVLPAQTMHASPARVGWPKGQKDVAILNVDSTYDWPKSGLKGHTVCELQLIMRPIPRRGSCVTWCDHYLCYVCSFKIGVVDPVTEMHILTRAKHANGTLVGDVVPLTQLRAFINIIPRLGTAVDPQLTKSTSTHYHSSFYLNKYFDKQIYDTLYSASQG</sequence>
<dbReference type="InParanoid" id="A0A0C9Z1X7"/>